<keyword evidence="2" id="KW-1185">Reference proteome</keyword>
<evidence type="ECO:0000313" key="1">
    <source>
        <dbReference type="EMBL" id="RPA74277.1"/>
    </source>
</evidence>
<dbReference type="EMBL" id="ML119795">
    <property type="protein sequence ID" value="RPA74277.1"/>
    <property type="molecule type" value="Genomic_DNA"/>
</dbReference>
<dbReference type="AlphaFoldDB" id="A0A3N4HM06"/>
<protein>
    <submittedName>
        <fullName evidence="1">Uncharacterized protein</fullName>
    </submittedName>
</protein>
<reference evidence="1 2" key="1">
    <citation type="journal article" date="2018" name="Nat. Ecol. Evol.">
        <title>Pezizomycetes genomes reveal the molecular basis of ectomycorrhizal truffle lifestyle.</title>
        <authorList>
            <person name="Murat C."/>
            <person name="Payen T."/>
            <person name="Noel B."/>
            <person name="Kuo A."/>
            <person name="Morin E."/>
            <person name="Chen J."/>
            <person name="Kohler A."/>
            <person name="Krizsan K."/>
            <person name="Balestrini R."/>
            <person name="Da Silva C."/>
            <person name="Montanini B."/>
            <person name="Hainaut M."/>
            <person name="Levati E."/>
            <person name="Barry K.W."/>
            <person name="Belfiori B."/>
            <person name="Cichocki N."/>
            <person name="Clum A."/>
            <person name="Dockter R.B."/>
            <person name="Fauchery L."/>
            <person name="Guy J."/>
            <person name="Iotti M."/>
            <person name="Le Tacon F."/>
            <person name="Lindquist E.A."/>
            <person name="Lipzen A."/>
            <person name="Malagnac F."/>
            <person name="Mello A."/>
            <person name="Molinier V."/>
            <person name="Miyauchi S."/>
            <person name="Poulain J."/>
            <person name="Riccioni C."/>
            <person name="Rubini A."/>
            <person name="Sitrit Y."/>
            <person name="Splivallo R."/>
            <person name="Traeger S."/>
            <person name="Wang M."/>
            <person name="Zifcakova L."/>
            <person name="Wipf D."/>
            <person name="Zambonelli A."/>
            <person name="Paolocci F."/>
            <person name="Nowrousian M."/>
            <person name="Ottonello S."/>
            <person name="Baldrian P."/>
            <person name="Spatafora J.W."/>
            <person name="Henrissat B."/>
            <person name="Nagy L.G."/>
            <person name="Aury J.M."/>
            <person name="Wincker P."/>
            <person name="Grigoriev I.V."/>
            <person name="Bonfante P."/>
            <person name="Martin F.M."/>
        </authorList>
    </citation>
    <scope>NUCLEOTIDE SEQUENCE [LARGE SCALE GENOMIC DNA]</scope>
    <source>
        <strain evidence="1 2">RN42</strain>
    </source>
</reference>
<sequence length="94" mass="10669">MLKYASSYRWGKYYNTMVKKKDALTTPLVNSPHAEYFLDSTVLSRTRNGFIFRVVKDRILPESGIQEIIEAEWQALAKKADEAIAVCQLGVDLG</sequence>
<name>A0A3N4HM06_ASCIM</name>
<gene>
    <name evidence="1" type="ORF">BJ508DRAFT_39385</name>
</gene>
<accession>A0A3N4HM06</accession>
<evidence type="ECO:0000313" key="2">
    <source>
        <dbReference type="Proteomes" id="UP000275078"/>
    </source>
</evidence>
<dbReference type="Proteomes" id="UP000275078">
    <property type="component" value="Unassembled WGS sequence"/>
</dbReference>
<proteinExistence type="predicted"/>
<organism evidence="1 2">
    <name type="scientific">Ascobolus immersus RN42</name>
    <dbReference type="NCBI Taxonomy" id="1160509"/>
    <lineage>
        <taxon>Eukaryota</taxon>
        <taxon>Fungi</taxon>
        <taxon>Dikarya</taxon>
        <taxon>Ascomycota</taxon>
        <taxon>Pezizomycotina</taxon>
        <taxon>Pezizomycetes</taxon>
        <taxon>Pezizales</taxon>
        <taxon>Ascobolaceae</taxon>
        <taxon>Ascobolus</taxon>
    </lineage>
</organism>